<dbReference type="GO" id="GO:0004601">
    <property type="term" value="F:peroxidase activity"/>
    <property type="evidence" value="ECO:0007669"/>
    <property type="project" value="UniProtKB-KW"/>
</dbReference>
<comment type="subcellular location">
    <subcellularLocation>
        <location evidence="1">Cell envelope</location>
    </subcellularLocation>
</comment>
<dbReference type="InterPro" id="IPR009056">
    <property type="entry name" value="Cyt_c-like_dom"/>
</dbReference>
<dbReference type="InterPro" id="IPR004852">
    <property type="entry name" value="Di-haem_cyt_c_peroxidsae"/>
</dbReference>
<evidence type="ECO:0000256" key="7">
    <source>
        <dbReference type="PROSITE-ProRule" id="PRU00433"/>
    </source>
</evidence>
<accession>A0ABT8BWJ2</accession>
<sequence>MIKTVSTPRTALIAVALFLAGCHGSDTPSQSTEDHPSSPTLTARIERTSQSEIQLGETYRFDYPLSHEQSLRVLEPPKYGQLVVEGNQFQYQASKTLKGTDQFRLEIISDGEPTPISWMLRVNGEQPRFRPLDIADPTAEDEWQCLSDRTTHLGVTWALPTAPRHQTFGWENWDANLANLEAQCFLGQDKCTTDALIEYANRHQWCGQSDWRLPYAYEMHNLTSEQDLALERDQAAIDPYFFPQVGYEFYWLATDNKAQQQYNFAHRVSFGSQNRQVSSQNKRRPASAMLVSGEARDPSLPSQQVEVQAESTSFIRLDDQGAPLPREHQTQAFADKPWRCLDDMRGLVRDNLYLRDRRFSYVYWLTPHQHDLSATAHQFSLANDGLACDQTTCHLETMLTQVNSANHCGRTDWRVPTIEELSTLLHQQVDGGQYTLQYQTSLNQPQPGQYWVKTPTGYATLALPLSADLSLKPAQQGERYKALLVATEFEPRATEDRRSLNNHGQPNMTQLRQAYSTAPANWPAAFVDDDVEVKALGRMPVPDFPSHNPYQQEKVALGQQLFFDPFLSVAQDVSCSSCHDPQKGWTDQSEVSIGHAQQRGKRNAPTIVNSAFLPTLFWDGRADDLEQQALMPIQDPLEMAESLPNLMDRLNAHPTYPDRFKAVFGEDTITQQQLAMALATFQRTIVSQTSRFDQFLDQVQNGTTELLSDQELWGLDIYRRNGRCMNCHMGPELTNHEFENVGLTYYKRFYQDLGQFNVDGQSTSVGKFKTPSLRDVMNTGPWFHNGLISSMDGVISMYSEGMASNAPFGWDKYDPNYPQLSDKIRPLNLTFAEAQALKSFMQVITADSPQQPASAVELGQSPN</sequence>
<dbReference type="Proteomes" id="UP001238540">
    <property type="component" value="Unassembled WGS sequence"/>
</dbReference>
<evidence type="ECO:0000256" key="4">
    <source>
        <dbReference type="ARBA" id="ARBA00022729"/>
    </source>
</evidence>
<evidence type="ECO:0000256" key="3">
    <source>
        <dbReference type="ARBA" id="ARBA00022723"/>
    </source>
</evidence>
<dbReference type="PANTHER" id="PTHR30600">
    <property type="entry name" value="CYTOCHROME C PEROXIDASE-RELATED"/>
    <property type="match status" value="1"/>
</dbReference>
<dbReference type="RefSeq" id="WP_170882852.1">
    <property type="nucleotide sequence ID" value="NZ_JABEYA020000006.1"/>
</dbReference>
<gene>
    <name evidence="10" type="ORF">QWZ16_17430</name>
</gene>
<evidence type="ECO:0000256" key="2">
    <source>
        <dbReference type="ARBA" id="ARBA00022617"/>
    </source>
</evidence>
<dbReference type="InterPro" id="IPR051395">
    <property type="entry name" value="Cytochrome_c_Peroxidase/MauG"/>
</dbReference>
<reference evidence="11" key="1">
    <citation type="journal article" date="2019" name="Int. J. Syst. Evol. Microbiol.">
        <title>The Global Catalogue of Microorganisms (GCM) 10K type strain sequencing project: providing services to taxonomists for standard genome sequencing and annotation.</title>
        <authorList>
            <consortium name="The Broad Institute Genomics Platform"/>
            <consortium name="The Broad Institute Genome Sequencing Center for Infectious Disease"/>
            <person name="Wu L."/>
            <person name="Ma J."/>
        </authorList>
    </citation>
    <scope>NUCLEOTIDE SEQUENCE [LARGE SCALE GENOMIC DNA]</scope>
    <source>
        <strain evidence="11">CECT 7398</strain>
    </source>
</reference>
<name>A0ABT8BWJ2_9VIBR</name>
<evidence type="ECO:0000313" key="10">
    <source>
        <dbReference type="EMBL" id="MDN3611386.1"/>
    </source>
</evidence>
<dbReference type="EMBL" id="JAUFQC010000027">
    <property type="protein sequence ID" value="MDN3611386.1"/>
    <property type="molecule type" value="Genomic_DNA"/>
</dbReference>
<dbReference type="Pfam" id="PF07603">
    <property type="entry name" value="Lcl_C"/>
    <property type="match status" value="2"/>
</dbReference>
<keyword evidence="4" id="KW-0732">Signal</keyword>
<protein>
    <submittedName>
        <fullName evidence="10">Cytochrome c peroxidase</fullName>
    </submittedName>
</protein>
<organism evidence="10 11">
    <name type="scientific">Vibrio ostreicida</name>
    <dbReference type="NCBI Taxonomy" id="526588"/>
    <lineage>
        <taxon>Bacteria</taxon>
        <taxon>Pseudomonadati</taxon>
        <taxon>Pseudomonadota</taxon>
        <taxon>Gammaproteobacteria</taxon>
        <taxon>Vibrionales</taxon>
        <taxon>Vibrionaceae</taxon>
        <taxon>Vibrio</taxon>
    </lineage>
</organism>
<dbReference type="InterPro" id="IPR011460">
    <property type="entry name" value="Lcl_C"/>
</dbReference>
<dbReference type="InterPro" id="IPR036909">
    <property type="entry name" value="Cyt_c-like_dom_sf"/>
</dbReference>
<proteinExistence type="predicted"/>
<evidence type="ECO:0000259" key="9">
    <source>
        <dbReference type="PROSITE" id="PS51007"/>
    </source>
</evidence>
<feature type="region of interest" description="Disordered" evidence="8">
    <location>
        <begin position="273"/>
        <end position="302"/>
    </location>
</feature>
<feature type="domain" description="Cytochrome c" evidence="9">
    <location>
        <begin position="553"/>
        <end position="654"/>
    </location>
</feature>
<dbReference type="SUPFAM" id="SSF46626">
    <property type="entry name" value="Cytochrome c"/>
    <property type="match status" value="2"/>
</dbReference>
<keyword evidence="2 7" id="KW-0349">Heme</keyword>
<dbReference type="Gene3D" id="1.10.760.10">
    <property type="entry name" value="Cytochrome c-like domain"/>
    <property type="match status" value="2"/>
</dbReference>
<keyword evidence="3 7" id="KW-0479">Metal-binding</keyword>
<dbReference type="PROSITE" id="PS51257">
    <property type="entry name" value="PROKAR_LIPOPROTEIN"/>
    <property type="match status" value="1"/>
</dbReference>
<comment type="caution">
    <text evidence="10">The sequence shown here is derived from an EMBL/GenBank/DDBJ whole genome shotgun (WGS) entry which is preliminary data.</text>
</comment>
<evidence type="ECO:0000256" key="6">
    <source>
        <dbReference type="ARBA" id="ARBA00023004"/>
    </source>
</evidence>
<keyword evidence="5" id="KW-0560">Oxidoreductase</keyword>
<dbReference type="PROSITE" id="PS51007">
    <property type="entry name" value="CYTC"/>
    <property type="match status" value="1"/>
</dbReference>
<keyword evidence="11" id="KW-1185">Reference proteome</keyword>
<dbReference type="PANTHER" id="PTHR30600:SF10">
    <property type="entry name" value="BLL6722 PROTEIN"/>
    <property type="match status" value="1"/>
</dbReference>
<keyword evidence="10" id="KW-0575">Peroxidase</keyword>
<evidence type="ECO:0000256" key="1">
    <source>
        <dbReference type="ARBA" id="ARBA00004196"/>
    </source>
</evidence>
<dbReference type="Pfam" id="PF03150">
    <property type="entry name" value="CCP_MauG"/>
    <property type="match status" value="1"/>
</dbReference>
<evidence type="ECO:0000256" key="5">
    <source>
        <dbReference type="ARBA" id="ARBA00023002"/>
    </source>
</evidence>
<evidence type="ECO:0000256" key="8">
    <source>
        <dbReference type="SAM" id="MobiDB-lite"/>
    </source>
</evidence>
<keyword evidence="6 7" id="KW-0408">Iron</keyword>
<evidence type="ECO:0000313" key="11">
    <source>
        <dbReference type="Proteomes" id="UP001238540"/>
    </source>
</evidence>